<keyword evidence="2" id="KW-1185">Reference proteome</keyword>
<dbReference type="Pfam" id="PF04268">
    <property type="entry name" value="SoxG"/>
    <property type="match status" value="1"/>
</dbReference>
<dbReference type="Gene3D" id="3.30.1360.120">
    <property type="entry name" value="Probable tRNA modification gtpase trme, domain 1"/>
    <property type="match status" value="1"/>
</dbReference>
<dbReference type="InterPro" id="IPR007375">
    <property type="entry name" value="SoxG"/>
</dbReference>
<evidence type="ECO:0000313" key="1">
    <source>
        <dbReference type="EMBL" id="GBH29011.1"/>
    </source>
</evidence>
<sequence length="188" mass="20583">MTMHPHHPLSGEGITLHKPFPLTVRPLADKARFSLRIDPDQRIAASTVLGLNLPGNIGDVAYAGEKTAVCLGPDEWYVTVPVADQAEIEGGFAALYAQQPHSLVDVSHREVSIGIEGRDAALVLQSAIAFDVDAMAPGSGCRTIFDGKAQIILLRDAKDRFQIDVWHSFSEHVWHFLQVVAREIELDI</sequence>
<comment type="caution">
    <text evidence="1">The sequence shown here is derived from an EMBL/GenBank/DDBJ whole genome shotgun (WGS) entry which is preliminary data.</text>
</comment>
<dbReference type="AlphaFoldDB" id="A0A401IX65"/>
<dbReference type="EMBL" id="BBQY01000001">
    <property type="protein sequence ID" value="GBH29011.1"/>
    <property type="molecule type" value="Genomic_DNA"/>
</dbReference>
<name>A0A401IX65_SPHXE</name>
<reference evidence="1 2" key="1">
    <citation type="submission" date="2014-12" db="EMBL/GenBank/DDBJ databases">
        <title>Whole genome sequencing of Sphingobium xenophagum OW59.</title>
        <authorList>
            <person name="Ohta Y."/>
            <person name="Nishi S."/>
            <person name="Hatada Y."/>
        </authorList>
    </citation>
    <scope>NUCLEOTIDE SEQUENCE [LARGE SCALE GENOMIC DNA]</scope>
    <source>
        <strain evidence="1 2">OW59</strain>
    </source>
</reference>
<dbReference type="Gene3D" id="3.30.70.1520">
    <property type="entry name" value="Heterotetrameric sarcosine oxidase"/>
    <property type="match status" value="1"/>
</dbReference>
<dbReference type="InterPro" id="IPR027266">
    <property type="entry name" value="TrmE/GcvT-like"/>
</dbReference>
<gene>
    <name evidence="1" type="ORF">MBESOW_P0264</name>
</gene>
<accession>A0A401IX65</accession>
<dbReference type="Proteomes" id="UP000290975">
    <property type="component" value="Unassembled WGS sequence"/>
</dbReference>
<dbReference type="SUPFAM" id="SSF103025">
    <property type="entry name" value="Folate-binding domain"/>
    <property type="match status" value="1"/>
</dbReference>
<protein>
    <submittedName>
        <fullName evidence="1">Sarcosine oxidase, subunit gamma</fullName>
    </submittedName>
</protein>
<evidence type="ECO:0000313" key="2">
    <source>
        <dbReference type="Proteomes" id="UP000290975"/>
    </source>
</evidence>
<dbReference type="RefSeq" id="WP_262503504.1">
    <property type="nucleotide sequence ID" value="NZ_BBQY01000001.1"/>
</dbReference>
<proteinExistence type="predicted"/>
<organism evidence="1 2">
    <name type="scientific">Sphingobium xenophagum</name>
    <dbReference type="NCBI Taxonomy" id="121428"/>
    <lineage>
        <taxon>Bacteria</taxon>
        <taxon>Pseudomonadati</taxon>
        <taxon>Pseudomonadota</taxon>
        <taxon>Alphaproteobacteria</taxon>
        <taxon>Sphingomonadales</taxon>
        <taxon>Sphingomonadaceae</taxon>
        <taxon>Sphingobium</taxon>
    </lineage>
</organism>